<proteinExistence type="predicted"/>
<accession>A0A3N1CMR8</accession>
<dbReference type="EMBL" id="RJKE01000001">
    <property type="protein sequence ID" value="ROO82602.1"/>
    <property type="molecule type" value="Genomic_DNA"/>
</dbReference>
<evidence type="ECO:0000313" key="2">
    <source>
        <dbReference type="Proteomes" id="UP000272400"/>
    </source>
</evidence>
<keyword evidence="2" id="KW-1185">Reference proteome</keyword>
<dbReference type="Proteomes" id="UP000272400">
    <property type="component" value="Unassembled WGS sequence"/>
</dbReference>
<name>A0A3N1CMR8_9ACTN</name>
<sequence length="119" mass="12644">MLPGRGGAGPAVESDPVEIPPELLRLRLDFLAAQARCEELSAAMPTNAQLREGYEISREDLDERNRALGEARKARLVLAVELSGHPWFGEQKDAVSAREAVEKAAKAALAGSGLEPAAA</sequence>
<organism evidence="1 2">
    <name type="scientific">Actinocorallia herbida</name>
    <dbReference type="NCBI Taxonomy" id="58109"/>
    <lineage>
        <taxon>Bacteria</taxon>
        <taxon>Bacillati</taxon>
        <taxon>Actinomycetota</taxon>
        <taxon>Actinomycetes</taxon>
        <taxon>Streptosporangiales</taxon>
        <taxon>Thermomonosporaceae</taxon>
        <taxon>Actinocorallia</taxon>
    </lineage>
</organism>
<dbReference type="AlphaFoldDB" id="A0A3N1CMR8"/>
<gene>
    <name evidence="1" type="ORF">EDD29_0083</name>
</gene>
<protein>
    <submittedName>
        <fullName evidence="1">Uncharacterized protein</fullName>
    </submittedName>
</protein>
<comment type="caution">
    <text evidence="1">The sequence shown here is derived from an EMBL/GenBank/DDBJ whole genome shotgun (WGS) entry which is preliminary data.</text>
</comment>
<reference evidence="1 2" key="1">
    <citation type="submission" date="2018-11" db="EMBL/GenBank/DDBJ databases">
        <title>Sequencing the genomes of 1000 actinobacteria strains.</title>
        <authorList>
            <person name="Klenk H.-P."/>
        </authorList>
    </citation>
    <scope>NUCLEOTIDE SEQUENCE [LARGE SCALE GENOMIC DNA]</scope>
    <source>
        <strain evidence="1 2">DSM 44254</strain>
    </source>
</reference>
<evidence type="ECO:0000313" key="1">
    <source>
        <dbReference type="EMBL" id="ROO82602.1"/>
    </source>
</evidence>